<dbReference type="Proteomes" id="UP001055879">
    <property type="component" value="Linkage Group LG05"/>
</dbReference>
<reference evidence="1 2" key="2">
    <citation type="journal article" date="2022" name="Mol. Ecol. Resour.">
        <title>The genomes of chicory, endive, great burdock and yacon provide insights into Asteraceae paleo-polyploidization history and plant inulin production.</title>
        <authorList>
            <person name="Fan W."/>
            <person name="Wang S."/>
            <person name="Wang H."/>
            <person name="Wang A."/>
            <person name="Jiang F."/>
            <person name="Liu H."/>
            <person name="Zhao H."/>
            <person name="Xu D."/>
            <person name="Zhang Y."/>
        </authorList>
    </citation>
    <scope>NUCLEOTIDE SEQUENCE [LARGE SCALE GENOMIC DNA]</scope>
    <source>
        <strain evidence="2">cv. Niubang</strain>
    </source>
</reference>
<comment type="caution">
    <text evidence="1">The sequence shown here is derived from an EMBL/GenBank/DDBJ whole genome shotgun (WGS) entry which is preliminary data.</text>
</comment>
<proteinExistence type="predicted"/>
<organism evidence="1 2">
    <name type="scientific">Arctium lappa</name>
    <name type="common">Greater burdock</name>
    <name type="synonym">Lappa major</name>
    <dbReference type="NCBI Taxonomy" id="4217"/>
    <lineage>
        <taxon>Eukaryota</taxon>
        <taxon>Viridiplantae</taxon>
        <taxon>Streptophyta</taxon>
        <taxon>Embryophyta</taxon>
        <taxon>Tracheophyta</taxon>
        <taxon>Spermatophyta</taxon>
        <taxon>Magnoliopsida</taxon>
        <taxon>eudicotyledons</taxon>
        <taxon>Gunneridae</taxon>
        <taxon>Pentapetalae</taxon>
        <taxon>asterids</taxon>
        <taxon>campanulids</taxon>
        <taxon>Asterales</taxon>
        <taxon>Asteraceae</taxon>
        <taxon>Carduoideae</taxon>
        <taxon>Cardueae</taxon>
        <taxon>Arctiinae</taxon>
        <taxon>Arctium</taxon>
    </lineage>
</organism>
<accession>A0ACB9C6M3</accession>
<gene>
    <name evidence="1" type="ORF">L6452_18492</name>
</gene>
<protein>
    <submittedName>
        <fullName evidence="1">Uncharacterized protein</fullName>
    </submittedName>
</protein>
<sequence length="227" mass="25570">MDASTFASHVSTLISTNLTSTSPLSTTQMPSEHDSANAKKKISFGDPTKPNLLTNIPKVPKFINQWCLLTTDEPKSDVEVIKSSDPSSKAKDQPLEDHVKEVLYQMDSLKRKVDASAHSKLEYKNQIRPLSLRKSSFVVPPFEPTTEVTPSYMNSHLLNQGLHLIYLLSLNLNDQLSTSLWRKFNISQKKISDAVGNRVKRRSSVDLHIALEPDLNKFKYGSFERKS</sequence>
<dbReference type="EMBL" id="CM042051">
    <property type="protein sequence ID" value="KAI3729822.1"/>
    <property type="molecule type" value="Genomic_DNA"/>
</dbReference>
<evidence type="ECO:0000313" key="1">
    <source>
        <dbReference type="EMBL" id="KAI3729822.1"/>
    </source>
</evidence>
<name>A0ACB9C6M3_ARCLA</name>
<keyword evidence="2" id="KW-1185">Reference proteome</keyword>
<evidence type="ECO:0000313" key="2">
    <source>
        <dbReference type="Proteomes" id="UP001055879"/>
    </source>
</evidence>
<reference evidence="2" key="1">
    <citation type="journal article" date="2022" name="Mol. Ecol. Resour.">
        <title>The genomes of chicory, endive, great burdock and yacon provide insights into Asteraceae palaeo-polyploidization history and plant inulin production.</title>
        <authorList>
            <person name="Fan W."/>
            <person name="Wang S."/>
            <person name="Wang H."/>
            <person name="Wang A."/>
            <person name="Jiang F."/>
            <person name="Liu H."/>
            <person name="Zhao H."/>
            <person name="Xu D."/>
            <person name="Zhang Y."/>
        </authorList>
    </citation>
    <scope>NUCLEOTIDE SEQUENCE [LARGE SCALE GENOMIC DNA]</scope>
    <source>
        <strain evidence="2">cv. Niubang</strain>
    </source>
</reference>